<reference evidence="3 4" key="1">
    <citation type="submission" date="2019-08" db="EMBL/GenBank/DDBJ databases">
        <authorList>
            <person name="Toschakov S.V."/>
        </authorList>
    </citation>
    <scope>NUCLEOTIDE SEQUENCE [LARGE SCALE GENOMIC DNA]</scope>
    <source>
        <strain evidence="3 4">3753O</strain>
    </source>
</reference>
<keyword evidence="2" id="KW-0732">Signal</keyword>
<reference evidence="3 4" key="2">
    <citation type="submission" date="2019-10" db="EMBL/GenBank/DDBJ databases">
        <title>Thermopilla bonchosmolovskayae gen. nov., sp. nov., a moderately thermophilic Chloroflexi bacterium from a Chukotka hot spring (Arctic, Russia), representing a novel classis Thermopillaia, which include previously uncultivated lineage OLB14.</title>
        <authorList>
            <person name="Kochetkova T.V."/>
            <person name="Zayulina K.S."/>
            <person name="Zhigarkov V.S."/>
            <person name="Minaev N.V."/>
            <person name="Novikov A."/>
            <person name="Toshchakov S.V."/>
            <person name="Elcheninov A.G."/>
            <person name="Kublanov I.V."/>
        </authorList>
    </citation>
    <scope>NUCLEOTIDE SEQUENCE [LARGE SCALE GENOMIC DNA]</scope>
    <source>
        <strain evidence="3 4">3753O</strain>
    </source>
</reference>
<feature type="transmembrane region" description="Helical" evidence="1">
    <location>
        <begin position="167"/>
        <end position="187"/>
    </location>
</feature>
<organism evidence="3 4">
    <name type="scientific">Tepidiforma bonchosmolovskayae</name>
    <dbReference type="NCBI Taxonomy" id="2601677"/>
    <lineage>
        <taxon>Bacteria</taxon>
        <taxon>Bacillati</taxon>
        <taxon>Chloroflexota</taxon>
        <taxon>Tepidiformia</taxon>
        <taxon>Tepidiformales</taxon>
        <taxon>Tepidiformaceae</taxon>
        <taxon>Tepidiforma</taxon>
    </lineage>
</organism>
<dbReference type="Proteomes" id="UP000326331">
    <property type="component" value="Chromosome"/>
</dbReference>
<gene>
    <name evidence="3" type="ORF">Tbon_09005</name>
</gene>
<keyword evidence="1" id="KW-0812">Transmembrane</keyword>
<feature type="chain" id="PRO_5047112685" description="DUF4129 domain-containing protein" evidence="2">
    <location>
        <begin position="29"/>
        <end position="308"/>
    </location>
</feature>
<sequence>MMRRALPAALLGVLAVLAAALAGPGARAQPAPVPEVTVQPASARIGDHLRLAVRIVLPPGRQPELAPGTAGWGAVELVRLEPPRQLRTTSAGTEWLLEAVVAPFALGDLPFSPTIAVAAGAELSTLEPPPVTIAVLPTLLPDAPLELTPLPPPAAIAGAESPLLRPALAAAAVAAAAVVLLGAAMLIRRLARRPARPVPAPPPPAEPALPGLLLAESAIDTDPVAAYRALAATVRAELARRFAIPATALTAAELRARLEASGADRWVARLAGGLLEECDAVVYAGYRPAPERRRADLAMAYELIGGPQ</sequence>
<name>A0ABX6C5A9_9CHLR</name>
<feature type="signal peptide" evidence="2">
    <location>
        <begin position="1"/>
        <end position="28"/>
    </location>
</feature>
<evidence type="ECO:0000313" key="3">
    <source>
        <dbReference type="EMBL" id="QFG03430.1"/>
    </source>
</evidence>
<evidence type="ECO:0000313" key="4">
    <source>
        <dbReference type="Proteomes" id="UP000326331"/>
    </source>
</evidence>
<dbReference type="EMBL" id="CP042829">
    <property type="protein sequence ID" value="QFG03430.1"/>
    <property type="molecule type" value="Genomic_DNA"/>
</dbReference>
<evidence type="ECO:0000256" key="2">
    <source>
        <dbReference type="SAM" id="SignalP"/>
    </source>
</evidence>
<keyword evidence="1" id="KW-1133">Transmembrane helix</keyword>
<evidence type="ECO:0008006" key="5">
    <source>
        <dbReference type="Google" id="ProtNLM"/>
    </source>
</evidence>
<evidence type="ECO:0000256" key="1">
    <source>
        <dbReference type="SAM" id="Phobius"/>
    </source>
</evidence>
<keyword evidence="4" id="KW-1185">Reference proteome</keyword>
<keyword evidence="1" id="KW-0472">Membrane</keyword>
<proteinExistence type="predicted"/>
<protein>
    <recommendedName>
        <fullName evidence="5">DUF4129 domain-containing protein</fullName>
    </recommendedName>
</protein>
<accession>A0ABX6C5A9</accession>
<dbReference type="RefSeq" id="WP_158067393.1">
    <property type="nucleotide sequence ID" value="NZ_CP042829.1"/>
</dbReference>